<dbReference type="AlphaFoldDB" id="A0A232EHM0"/>
<name>A0A232EHM0_9HYME</name>
<gene>
    <name evidence="2" type="ORF">TSAR_000441</name>
</gene>
<dbReference type="Proteomes" id="UP000215335">
    <property type="component" value="Unassembled WGS sequence"/>
</dbReference>
<comment type="caution">
    <text evidence="2">The sequence shown here is derived from an EMBL/GenBank/DDBJ whole genome shotgun (WGS) entry which is preliminary data.</text>
</comment>
<dbReference type="EMBL" id="NNAY01004458">
    <property type="protein sequence ID" value="OXU17867.1"/>
    <property type="molecule type" value="Genomic_DNA"/>
</dbReference>
<evidence type="ECO:0000313" key="3">
    <source>
        <dbReference type="Proteomes" id="UP000215335"/>
    </source>
</evidence>
<proteinExistence type="predicted"/>
<accession>A0A232EHM0</accession>
<reference evidence="2 3" key="1">
    <citation type="journal article" date="2017" name="Curr. Biol.">
        <title>The Evolution of Venom by Co-option of Single-Copy Genes.</title>
        <authorList>
            <person name="Martinson E.O."/>
            <person name="Mrinalini"/>
            <person name="Kelkar Y.D."/>
            <person name="Chang C.H."/>
            <person name="Werren J.H."/>
        </authorList>
    </citation>
    <scope>NUCLEOTIDE SEQUENCE [LARGE SCALE GENOMIC DNA]</scope>
    <source>
        <strain evidence="2 3">Alberta</strain>
        <tissue evidence="2">Whole body</tissue>
    </source>
</reference>
<keyword evidence="3" id="KW-1185">Reference proteome</keyword>
<dbReference type="OrthoDB" id="10561697at2759"/>
<organism evidence="2 3">
    <name type="scientific">Trichomalopsis sarcophagae</name>
    <dbReference type="NCBI Taxonomy" id="543379"/>
    <lineage>
        <taxon>Eukaryota</taxon>
        <taxon>Metazoa</taxon>
        <taxon>Ecdysozoa</taxon>
        <taxon>Arthropoda</taxon>
        <taxon>Hexapoda</taxon>
        <taxon>Insecta</taxon>
        <taxon>Pterygota</taxon>
        <taxon>Neoptera</taxon>
        <taxon>Endopterygota</taxon>
        <taxon>Hymenoptera</taxon>
        <taxon>Apocrita</taxon>
        <taxon>Proctotrupomorpha</taxon>
        <taxon>Chalcidoidea</taxon>
        <taxon>Pteromalidae</taxon>
        <taxon>Pteromalinae</taxon>
        <taxon>Trichomalopsis</taxon>
    </lineage>
</organism>
<protein>
    <recommendedName>
        <fullName evidence="4">Corticotropin-releasing factor domain-containing protein</fullName>
    </recommendedName>
</protein>
<evidence type="ECO:0008006" key="4">
    <source>
        <dbReference type="Google" id="ProtNLM"/>
    </source>
</evidence>
<feature type="signal peptide" evidence="1">
    <location>
        <begin position="1"/>
        <end position="20"/>
    </location>
</feature>
<sequence length="127" mass="14099">MICYVRTIVAILLLINLCQANSIPNAASSMSLMSAEAEDMSSIEIPVRKQRSGQPQHRPIVELVLGVLDTLHSSAKSELNRIKARHARANQAYEAAMAMMSTTETPKSLFQKFLPPTPRKRLVTPRI</sequence>
<keyword evidence="1" id="KW-0732">Signal</keyword>
<feature type="chain" id="PRO_5012872927" description="Corticotropin-releasing factor domain-containing protein" evidence="1">
    <location>
        <begin position="21"/>
        <end position="127"/>
    </location>
</feature>
<evidence type="ECO:0000256" key="1">
    <source>
        <dbReference type="SAM" id="SignalP"/>
    </source>
</evidence>
<evidence type="ECO:0000313" key="2">
    <source>
        <dbReference type="EMBL" id="OXU17867.1"/>
    </source>
</evidence>